<evidence type="ECO:0008006" key="3">
    <source>
        <dbReference type="Google" id="ProtNLM"/>
    </source>
</evidence>
<evidence type="ECO:0000313" key="1">
    <source>
        <dbReference type="Ensembl" id="ENSSCAP00000008716.1"/>
    </source>
</evidence>
<sequence>MAEFGDLLRAVGEFGLYQKLLILLLSLPLLLNPFQMVGQVFMVVDVPHHCDTSWIRAVGPNLTEEEQLNLTLPRGADGNFEQCSMFSPVDWDLHSILAYGLNHTEKCSSGWVYPSEQPPSLLTEVCTCCWRRQGHGKEGWNILGCALVSQCQLGWEGVEYLGLCFGQQVPAVVGGGGISWPVLWSASASCGAEELWV</sequence>
<keyword evidence="2" id="KW-1185">Reference proteome</keyword>
<name>A0A8C9UAD8_SERCA</name>
<dbReference type="Proteomes" id="UP000694409">
    <property type="component" value="Unassembled WGS sequence"/>
</dbReference>
<evidence type="ECO:0000313" key="2">
    <source>
        <dbReference type="Proteomes" id="UP000694409"/>
    </source>
</evidence>
<dbReference type="GeneTree" id="ENSGT00940000154607"/>
<dbReference type="AlphaFoldDB" id="A0A8C9UAD8"/>
<organism evidence="1 2">
    <name type="scientific">Serinus canaria</name>
    <name type="common">Island canary</name>
    <name type="synonym">Fringilla canaria</name>
    <dbReference type="NCBI Taxonomy" id="9135"/>
    <lineage>
        <taxon>Eukaryota</taxon>
        <taxon>Metazoa</taxon>
        <taxon>Chordata</taxon>
        <taxon>Craniata</taxon>
        <taxon>Vertebrata</taxon>
        <taxon>Euteleostomi</taxon>
        <taxon>Archelosauria</taxon>
        <taxon>Archosauria</taxon>
        <taxon>Dinosauria</taxon>
        <taxon>Saurischia</taxon>
        <taxon>Theropoda</taxon>
        <taxon>Coelurosauria</taxon>
        <taxon>Aves</taxon>
        <taxon>Neognathae</taxon>
        <taxon>Neoaves</taxon>
        <taxon>Telluraves</taxon>
        <taxon>Australaves</taxon>
        <taxon>Passeriformes</taxon>
        <taxon>Passeroidea</taxon>
        <taxon>Fringillidae</taxon>
        <taxon>Carduelinae</taxon>
        <taxon>Serinus</taxon>
    </lineage>
</organism>
<dbReference type="Ensembl" id="ENSSCAT00000009821.1">
    <property type="protein sequence ID" value="ENSSCAP00000008716.1"/>
    <property type="gene ID" value="ENSSCAG00000006644.1"/>
</dbReference>
<protein>
    <recommendedName>
        <fullName evidence="3">Solute carrier family 22 member 13</fullName>
    </recommendedName>
</protein>
<reference evidence="1" key="2">
    <citation type="submission" date="2025-09" db="UniProtKB">
        <authorList>
            <consortium name="Ensembl"/>
        </authorList>
    </citation>
    <scope>IDENTIFICATION</scope>
</reference>
<accession>A0A8C9UAD8</accession>
<dbReference type="OMA" id="WNILGCA"/>
<proteinExistence type="predicted"/>
<reference evidence="1" key="1">
    <citation type="submission" date="2025-08" db="UniProtKB">
        <authorList>
            <consortium name="Ensembl"/>
        </authorList>
    </citation>
    <scope>IDENTIFICATION</scope>
</reference>